<comment type="caution">
    <text evidence="3">The sequence shown here is derived from an EMBL/GenBank/DDBJ whole genome shotgun (WGS) entry which is preliminary data.</text>
</comment>
<evidence type="ECO:0000259" key="2">
    <source>
        <dbReference type="Pfam" id="PF00188"/>
    </source>
</evidence>
<reference evidence="4" key="1">
    <citation type="journal article" date="2019" name="Int. J. Syst. Evol. Microbiol.">
        <title>The Global Catalogue of Microorganisms (GCM) 10K type strain sequencing project: providing services to taxonomists for standard genome sequencing and annotation.</title>
        <authorList>
            <consortium name="The Broad Institute Genomics Platform"/>
            <consortium name="The Broad Institute Genome Sequencing Center for Infectious Disease"/>
            <person name="Wu L."/>
            <person name="Ma J."/>
        </authorList>
    </citation>
    <scope>NUCLEOTIDE SEQUENCE [LARGE SCALE GENOMIC DNA]</scope>
    <source>
        <strain evidence="4">CCUG 64793</strain>
    </source>
</reference>
<dbReference type="InterPro" id="IPR014044">
    <property type="entry name" value="CAP_dom"/>
</dbReference>
<dbReference type="RefSeq" id="WP_380745327.1">
    <property type="nucleotide sequence ID" value="NZ_JBHTLI010000001.1"/>
</dbReference>
<keyword evidence="1" id="KW-0732">Signal</keyword>
<keyword evidence="4" id="KW-1185">Reference proteome</keyword>
<dbReference type="Gene3D" id="3.40.33.10">
    <property type="entry name" value="CAP"/>
    <property type="match status" value="1"/>
</dbReference>
<accession>A0ABW3NSV0</accession>
<dbReference type="InterPro" id="IPR035940">
    <property type="entry name" value="CAP_sf"/>
</dbReference>
<dbReference type="EMBL" id="JBHTLI010000001">
    <property type="protein sequence ID" value="MFD1096089.1"/>
    <property type="molecule type" value="Genomic_DNA"/>
</dbReference>
<organism evidence="3 4">
    <name type="scientific">Salegentibacter chungangensis</name>
    <dbReference type="NCBI Taxonomy" id="1335724"/>
    <lineage>
        <taxon>Bacteria</taxon>
        <taxon>Pseudomonadati</taxon>
        <taxon>Bacteroidota</taxon>
        <taxon>Flavobacteriia</taxon>
        <taxon>Flavobacteriales</taxon>
        <taxon>Flavobacteriaceae</taxon>
        <taxon>Salegentibacter</taxon>
    </lineage>
</organism>
<protein>
    <submittedName>
        <fullName evidence="3">CAP domain-containing protein</fullName>
    </submittedName>
</protein>
<evidence type="ECO:0000256" key="1">
    <source>
        <dbReference type="SAM" id="SignalP"/>
    </source>
</evidence>
<feature type="signal peptide" evidence="1">
    <location>
        <begin position="1"/>
        <end position="22"/>
    </location>
</feature>
<dbReference type="CDD" id="cd05379">
    <property type="entry name" value="CAP_bacterial"/>
    <property type="match status" value="1"/>
</dbReference>
<sequence length="167" mass="18886">MRKSTRTLLMMALLAFSFTSCTKDSLEEEVTAYDQVAEKVNVEYTDIELEILAEVNDYRASLGLAELKPLAEISVEAEDHNVYMAQQGQISHDNFGNRYESLVRNVNAQAVSENVAYGYRTAESVVKAWVNSSSHRHNIEGKHTHFGISVLSDEEGKNYFTNIFVRK</sequence>
<dbReference type="Proteomes" id="UP001597131">
    <property type="component" value="Unassembled WGS sequence"/>
</dbReference>
<dbReference type="Pfam" id="PF00188">
    <property type="entry name" value="CAP"/>
    <property type="match status" value="1"/>
</dbReference>
<dbReference type="SUPFAM" id="SSF55797">
    <property type="entry name" value="PR-1-like"/>
    <property type="match status" value="1"/>
</dbReference>
<dbReference type="PANTHER" id="PTHR31157:SF1">
    <property type="entry name" value="SCP DOMAIN-CONTAINING PROTEIN"/>
    <property type="match status" value="1"/>
</dbReference>
<feature type="domain" description="SCP" evidence="2">
    <location>
        <begin position="52"/>
        <end position="161"/>
    </location>
</feature>
<evidence type="ECO:0000313" key="3">
    <source>
        <dbReference type="EMBL" id="MFD1096089.1"/>
    </source>
</evidence>
<gene>
    <name evidence="3" type="ORF">ACFQ3Q_10050</name>
</gene>
<evidence type="ECO:0000313" key="4">
    <source>
        <dbReference type="Proteomes" id="UP001597131"/>
    </source>
</evidence>
<feature type="chain" id="PRO_5045379170" evidence="1">
    <location>
        <begin position="23"/>
        <end position="167"/>
    </location>
</feature>
<proteinExistence type="predicted"/>
<dbReference type="PANTHER" id="PTHR31157">
    <property type="entry name" value="SCP DOMAIN-CONTAINING PROTEIN"/>
    <property type="match status" value="1"/>
</dbReference>
<dbReference type="PROSITE" id="PS51257">
    <property type="entry name" value="PROKAR_LIPOPROTEIN"/>
    <property type="match status" value="1"/>
</dbReference>
<name>A0ABW3NSV0_9FLAO</name>